<name>A0A3S5A376_9PLAT</name>
<proteinExistence type="predicted"/>
<evidence type="ECO:0000256" key="1">
    <source>
        <dbReference type="SAM" id="MobiDB-lite"/>
    </source>
</evidence>
<evidence type="ECO:0000313" key="3">
    <source>
        <dbReference type="Proteomes" id="UP000784294"/>
    </source>
</evidence>
<sequence>MRVQTLLASLPDRNPSECTNASSTAPSSGRRRRLPITPITSGSRNACAPPGFRVTLNQQPFIYPTCIQNLRVSRLLTPFRPGVVRAKGLIALPMNTRLSGGLGPGPRAEEIGGDLRRHLQQLFLLTPSQSQPQLYLPPSVDTDGPAPDLPPGSMAFLHDGSQQICAAVSRRIRRSSHADLQVGNR</sequence>
<feature type="compositionally biased region" description="Polar residues" evidence="1">
    <location>
        <begin position="16"/>
        <end position="27"/>
    </location>
</feature>
<keyword evidence="3" id="KW-1185">Reference proteome</keyword>
<reference evidence="2" key="1">
    <citation type="submission" date="2018-11" db="EMBL/GenBank/DDBJ databases">
        <authorList>
            <consortium name="Pathogen Informatics"/>
        </authorList>
    </citation>
    <scope>NUCLEOTIDE SEQUENCE</scope>
</reference>
<organism evidence="2 3">
    <name type="scientific">Protopolystoma xenopodis</name>
    <dbReference type="NCBI Taxonomy" id="117903"/>
    <lineage>
        <taxon>Eukaryota</taxon>
        <taxon>Metazoa</taxon>
        <taxon>Spiralia</taxon>
        <taxon>Lophotrochozoa</taxon>
        <taxon>Platyhelminthes</taxon>
        <taxon>Monogenea</taxon>
        <taxon>Polyopisthocotylea</taxon>
        <taxon>Polystomatidea</taxon>
        <taxon>Polystomatidae</taxon>
        <taxon>Protopolystoma</taxon>
    </lineage>
</organism>
<dbReference type="Proteomes" id="UP000784294">
    <property type="component" value="Unassembled WGS sequence"/>
</dbReference>
<dbReference type="EMBL" id="CAAALY010037613">
    <property type="protein sequence ID" value="VEL18572.1"/>
    <property type="molecule type" value="Genomic_DNA"/>
</dbReference>
<feature type="region of interest" description="Disordered" evidence="1">
    <location>
        <begin position="1"/>
        <end position="42"/>
    </location>
</feature>
<gene>
    <name evidence="2" type="ORF">PXEA_LOCUS12012</name>
</gene>
<accession>A0A3S5A376</accession>
<comment type="caution">
    <text evidence="2">The sequence shown here is derived from an EMBL/GenBank/DDBJ whole genome shotgun (WGS) entry which is preliminary data.</text>
</comment>
<dbReference type="AlphaFoldDB" id="A0A3S5A376"/>
<protein>
    <submittedName>
        <fullName evidence="2">Uncharacterized protein</fullName>
    </submittedName>
</protein>
<evidence type="ECO:0000313" key="2">
    <source>
        <dbReference type="EMBL" id="VEL18572.1"/>
    </source>
</evidence>